<dbReference type="EC" id="2.3.1.-" evidence="5"/>
<protein>
    <recommendedName>
        <fullName evidence="5">Acetyltransferase</fullName>
        <ecNumber evidence="5">2.3.1.-</ecNumber>
    </recommendedName>
</protein>
<keyword evidence="2 5" id="KW-0808">Transferase</keyword>
<keyword evidence="4 5" id="KW-0012">Acyltransferase</keyword>
<dbReference type="Pfam" id="PF12464">
    <property type="entry name" value="Mac"/>
    <property type="match status" value="1"/>
</dbReference>
<dbReference type="CDD" id="cd03357">
    <property type="entry name" value="LbH_MAT_GAT"/>
    <property type="match status" value="1"/>
</dbReference>
<sequence length="221" mass="24311">MEERREKYSHAADFLVNTDGKTAEEIAKEVWVTLEEALLRSGELYDPGDPYMLKRQQKGLELQYDYNHTRPSETERRQELLKEMFQEIGEDCYVEPPLHANWGGRHVHLGNRVYANFNLTLVDDTDIYIGDGTMIGPNVTIATGAHPLDPALRNRGLQLNHPVKIGKNVWIGAGAVLLPGVSVGDGAVIGAGSVVTKDVPAGTVAVGNPCRVIRKLEAGEE</sequence>
<proteinExistence type="inferred from homology"/>
<keyword evidence="3" id="KW-0677">Repeat</keyword>
<reference evidence="7" key="1">
    <citation type="submission" date="2020-10" db="EMBL/GenBank/DDBJ databases">
        <authorList>
            <person name="Gilroy R."/>
        </authorList>
    </citation>
    <scope>NUCLEOTIDE SEQUENCE</scope>
    <source>
        <strain evidence="7">ChiSjej4B22-8148</strain>
    </source>
</reference>
<dbReference type="InterPro" id="IPR011004">
    <property type="entry name" value="Trimer_LpxA-like_sf"/>
</dbReference>
<dbReference type="PROSITE" id="PS00101">
    <property type="entry name" value="HEXAPEP_TRANSFERASES"/>
    <property type="match status" value="1"/>
</dbReference>
<dbReference type="Pfam" id="PF00132">
    <property type="entry name" value="Hexapep"/>
    <property type="match status" value="1"/>
</dbReference>
<name>A0A9D1AB90_9FIRM</name>
<dbReference type="SMART" id="SM01266">
    <property type="entry name" value="Mac"/>
    <property type="match status" value="1"/>
</dbReference>
<evidence type="ECO:0000259" key="6">
    <source>
        <dbReference type="SMART" id="SM01266"/>
    </source>
</evidence>
<dbReference type="FunFam" id="2.160.10.10:FF:000025">
    <property type="entry name" value="Hexapeptide-repeat containing-acetyltransferase"/>
    <property type="match status" value="1"/>
</dbReference>
<dbReference type="Proteomes" id="UP000886757">
    <property type="component" value="Unassembled WGS sequence"/>
</dbReference>
<dbReference type="InterPro" id="IPR001451">
    <property type="entry name" value="Hexapep"/>
</dbReference>
<dbReference type="Gene3D" id="2.160.10.10">
    <property type="entry name" value="Hexapeptide repeat proteins"/>
    <property type="match status" value="1"/>
</dbReference>
<evidence type="ECO:0000313" key="7">
    <source>
        <dbReference type="EMBL" id="HIR13331.1"/>
    </source>
</evidence>
<evidence type="ECO:0000256" key="5">
    <source>
        <dbReference type="RuleBase" id="RU367021"/>
    </source>
</evidence>
<evidence type="ECO:0000256" key="3">
    <source>
        <dbReference type="ARBA" id="ARBA00022737"/>
    </source>
</evidence>
<comment type="similarity">
    <text evidence="1 5">Belongs to the transferase hexapeptide repeat family.</text>
</comment>
<dbReference type="InterPro" id="IPR018357">
    <property type="entry name" value="Hexapep_transf_CS"/>
</dbReference>
<evidence type="ECO:0000256" key="2">
    <source>
        <dbReference type="ARBA" id="ARBA00022679"/>
    </source>
</evidence>
<accession>A0A9D1AB90</accession>
<dbReference type="InterPro" id="IPR039369">
    <property type="entry name" value="LacA-like"/>
</dbReference>
<evidence type="ECO:0000256" key="1">
    <source>
        <dbReference type="ARBA" id="ARBA00007274"/>
    </source>
</evidence>
<dbReference type="PANTHER" id="PTHR43017">
    <property type="entry name" value="GALACTOSIDE O-ACETYLTRANSFERASE"/>
    <property type="match status" value="1"/>
</dbReference>
<feature type="domain" description="Maltose/galactoside acetyltransferase" evidence="6">
    <location>
        <begin position="36"/>
        <end position="90"/>
    </location>
</feature>
<dbReference type="AlphaFoldDB" id="A0A9D1AB90"/>
<reference evidence="7" key="2">
    <citation type="journal article" date="2021" name="PeerJ">
        <title>Extensive microbial diversity within the chicken gut microbiome revealed by metagenomics and culture.</title>
        <authorList>
            <person name="Gilroy R."/>
            <person name="Ravi A."/>
            <person name="Getino M."/>
            <person name="Pursley I."/>
            <person name="Horton D.L."/>
            <person name="Alikhan N.F."/>
            <person name="Baker D."/>
            <person name="Gharbi K."/>
            <person name="Hall N."/>
            <person name="Watson M."/>
            <person name="Adriaenssens E.M."/>
            <person name="Foster-Nyarko E."/>
            <person name="Jarju S."/>
            <person name="Secka A."/>
            <person name="Antonio M."/>
            <person name="Oren A."/>
            <person name="Chaudhuri R.R."/>
            <person name="La Ragione R."/>
            <person name="Hildebrand F."/>
            <person name="Pallen M.J."/>
        </authorList>
    </citation>
    <scope>NUCLEOTIDE SEQUENCE</scope>
    <source>
        <strain evidence="7">ChiSjej4B22-8148</strain>
    </source>
</reference>
<evidence type="ECO:0000256" key="4">
    <source>
        <dbReference type="ARBA" id="ARBA00023315"/>
    </source>
</evidence>
<dbReference type="EMBL" id="DVGK01000061">
    <property type="protein sequence ID" value="HIR13331.1"/>
    <property type="molecule type" value="Genomic_DNA"/>
</dbReference>
<evidence type="ECO:0000313" key="8">
    <source>
        <dbReference type="Proteomes" id="UP000886757"/>
    </source>
</evidence>
<gene>
    <name evidence="7" type="ORF">IAB31_05340</name>
</gene>
<dbReference type="GO" id="GO:0008870">
    <property type="term" value="F:galactoside O-acetyltransferase activity"/>
    <property type="evidence" value="ECO:0007669"/>
    <property type="project" value="TreeGrafter"/>
</dbReference>
<dbReference type="SUPFAM" id="SSF51161">
    <property type="entry name" value="Trimeric LpxA-like enzymes"/>
    <property type="match status" value="1"/>
</dbReference>
<organism evidence="7 8">
    <name type="scientific">Candidatus Choladousia intestinavium</name>
    <dbReference type="NCBI Taxonomy" id="2840727"/>
    <lineage>
        <taxon>Bacteria</taxon>
        <taxon>Bacillati</taxon>
        <taxon>Bacillota</taxon>
        <taxon>Clostridia</taxon>
        <taxon>Lachnospirales</taxon>
        <taxon>Lachnospiraceae</taxon>
        <taxon>Lachnospiraceae incertae sedis</taxon>
        <taxon>Candidatus Choladousia</taxon>
    </lineage>
</organism>
<comment type="caution">
    <text evidence="7">The sequence shown here is derived from an EMBL/GenBank/DDBJ whole genome shotgun (WGS) entry which is preliminary data.</text>
</comment>
<dbReference type="PANTHER" id="PTHR43017:SF1">
    <property type="entry name" value="ACETYLTRANSFERASE YJL218W-RELATED"/>
    <property type="match status" value="1"/>
</dbReference>
<dbReference type="InterPro" id="IPR024688">
    <property type="entry name" value="Mac_dom"/>
</dbReference>